<accession>A0AAW5P860</accession>
<name>A0AAW5P860_9BACT</name>
<feature type="non-terminal residue" evidence="2">
    <location>
        <position position="1"/>
    </location>
</feature>
<sequence length="30" mass="3643">ESQKRLVRLYLESEHSPYSSQYSNNNTKRQ</sequence>
<reference evidence="2" key="1">
    <citation type="submission" date="2022-08" db="EMBL/GenBank/DDBJ databases">
        <title>Genomic Encyclopedia of Type Strains, Phase V (KMG-V): Genome sequencing to study the core and pangenomes of soil and plant-associated prokaryotes.</title>
        <authorList>
            <person name="Whitman W."/>
        </authorList>
    </citation>
    <scope>NUCLEOTIDE SEQUENCE</scope>
    <source>
        <strain evidence="2">SP3002</strain>
    </source>
</reference>
<dbReference type="Proteomes" id="UP001155110">
    <property type="component" value="Unassembled WGS sequence"/>
</dbReference>
<proteinExistence type="predicted"/>
<comment type="caution">
    <text evidence="2">The sequence shown here is derived from an EMBL/GenBank/DDBJ whole genome shotgun (WGS) entry which is preliminary data.</text>
</comment>
<feature type="region of interest" description="Disordered" evidence="1">
    <location>
        <begin position="1"/>
        <end position="30"/>
    </location>
</feature>
<dbReference type="AlphaFoldDB" id="A0AAW5P860"/>
<evidence type="ECO:0000313" key="3">
    <source>
        <dbReference type="Proteomes" id="UP001155110"/>
    </source>
</evidence>
<evidence type="ECO:0000256" key="1">
    <source>
        <dbReference type="SAM" id="MobiDB-lite"/>
    </source>
</evidence>
<organism evidence="2 3">
    <name type="scientific">Salinibacter ruber</name>
    <dbReference type="NCBI Taxonomy" id="146919"/>
    <lineage>
        <taxon>Bacteria</taxon>
        <taxon>Pseudomonadati</taxon>
        <taxon>Rhodothermota</taxon>
        <taxon>Rhodothermia</taxon>
        <taxon>Rhodothermales</taxon>
        <taxon>Salinibacteraceae</taxon>
        <taxon>Salinibacter</taxon>
    </lineage>
</organism>
<evidence type="ECO:0000313" key="2">
    <source>
        <dbReference type="EMBL" id="MCS4157823.1"/>
    </source>
</evidence>
<dbReference type="EMBL" id="JANTZM010000007">
    <property type="protein sequence ID" value="MCS4157823.1"/>
    <property type="molecule type" value="Genomic_DNA"/>
</dbReference>
<protein>
    <submittedName>
        <fullName evidence="2">Uncharacterized protein</fullName>
    </submittedName>
</protein>
<feature type="compositionally biased region" description="Polar residues" evidence="1">
    <location>
        <begin position="16"/>
        <end position="30"/>
    </location>
</feature>
<gene>
    <name evidence="2" type="ORF">GGP99_001787</name>
</gene>